<name>A0A2A9DKY3_9CORY</name>
<sequence>MATPVCLGYVRVAARDTKKTFWQLIHVKRQGEFSRTATECLFSIVAEYMRRSRVCSM</sequence>
<organism evidence="1 2">
    <name type="scientific">Corynebacterium renale</name>
    <dbReference type="NCBI Taxonomy" id="1724"/>
    <lineage>
        <taxon>Bacteria</taxon>
        <taxon>Bacillati</taxon>
        <taxon>Actinomycetota</taxon>
        <taxon>Actinomycetes</taxon>
        <taxon>Mycobacteriales</taxon>
        <taxon>Corynebacteriaceae</taxon>
        <taxon>Corynebacterium</taxon>
    </lineage>
</organism>
<proteinExistence type="predicted"/>
<accession>A0A2A9DKY3</accession>
<dbReference type="EMBL" id="PDJF01000001">
    <property type="protein sequence ID" value="PFG27263.1"/>
    <property type="molecule type" value="Genomic_DNA"/>
</dbReference>
<keyword evidence="2" id="KW-1185">Reference proteome</keyword>
<dbReference type="AlphaFoldDB" id="A0A2A9DKY3"/>
<protein>
    <submittedName>
        <fullName evidence="1">Uncharacterized protein</fullName>
    </submittedName>
</protein>
<evidence type="ECO:0000313" key="1">
    <source>
        <dbReference type="EMBL" id="PFG27263.1"/>
    </source>
</evidence>
<dbReference type="Proteomes" id="UP000221653">
    <property type="component" value="Unassembled WGS sequence"/>
</dbReference>
<gene>
    <name evidence="1" type="ORF">ATK06_0314</name>
</gene>
<comment type="caution">
    <text evidence="1">The sequence shown here is derived from an EMBL/GenBank/DDBJ whole genome shotgun (WGS) entry which is preliminary data.</text>
</comment>
<reference evidence="1 2" key="1">
    <citation type="submission" date="2017-10" db="EMBL/GenBank/DDBJ databases">
        <title>Sequencing the genomes of 1000 actinobacteria strains.</title>
        <authorList>
            <person name="Klenk H.-P."/>
        </authorList>
    </citation>
    <scope>NUCLEOTIDE SEQUENCE [LARGE SCALE GENOMIC DNA]</scope>
    <source>
        <strain evidence="1 2">DSM 20688</strain>
    </source>
</reference>
<evidence type="ECO:0000313" key="2">
    <source>
        <dbReference type="Proteomes" id="UP000221653"/>
    </source>
</evidence>